<organism evidence="2 3">
    <name type="scientific">Chenggangzhangella methanolivorans</name>
    <dbReference type="NCBI Taxonomy" id="1437009"/>
    <lineage>
        <taxon>Bacteria</taxon>
        <taxon>Pseudomonadati</taxon>
        <taxon>Pseudomonadota</taxon>
        <taxon>Alphaproteobacteria</taxon>
        <taxon>Hyphomicrobiales</taxon>
        <taxon>Methylopilaceae</taxon>
        <taxon>Chenggangzhangella</taxon>
    </lineage>
</organism>
<feature type="region of interest" description="Disordered" evidence="1">
    <location>
        <begin position="1"/>
        <end position="59"/>
    </location>
</feature>
<dbReference type="AlphaFoldDB" id="A0A9E6RE94"/>
<accession>A0A9E6RE94</accession>
<evidence type="ECO:0000313" key="2">
    <source>
        <dbReference type="EMBL" id="QZN99585.1"/>
    </source>
</evidence>
<dbReference type="RefSeq" id="WP_261402672.1">
    <property type="nucleotide sequence ID" value="NZ_CP081869.1"/>
</dbReference>
<evidence type="ECO:0000256" key="1">
    <source>
        <dbReference type="SAM" id="MobiDB-lite"/>
    </source>
</evidence>
<dbReference type="Proteomes" id="UP000825701">
    <property type="component" value="Chromosome"/>
</dbReference>
<dbReference type="EMBL" id="CP081869">
    <property type="protein sequence ID" value="QZN99585.1"/>
    <property type="molecule type" value="Genomic_DNA"/>
</dbReference>
<gene>
    <name evidence="2" type="ORF">K6K41_23245</name>
</gene>
<protein>
    <submittedName>
        <fullName evidence="2">Uncharacterized protein</fullName>
    </submittedName>
</protein>
<reference evidence="2" key="1">
    <citation type="submission" date="2021-08" db="EMBL/GenBank/DDBJ databases">
        <authorList>
            <person name="Zhang H."/>
            <person name="Xu M."/>
            <person name="Yu Z."/>
            <person name="Yang L."/>
            <person name="Cai Y."/>
        </authorList>
    </citation>
    <scope>NUCLEOTIDE SEQUENCE</scope>
    <source>
        <strain evidence="2">CHL1</strain>
    </source>
</reference>
<proteinExistence type="predicted"/>
<keyword evidence="3" id="KW-1185">Reference proteome</keyword>
<name>A0A9E6RE94_9HYPH</name>
<dbReference type="KEGG" id="cmet:K6K41_23245"/>
<sequence>MPLAPCDAVRLTRRPAEDPISTTASAARRQVATPEAASKLVGRPFDRPRHRQPSAMLQL</sequence>
<evidence type="ECO:0000313" key="3">
    <source>
        <dbReference type="Proteomes" id="UP000825701"/>
    </source>
</evidence>